<gene>
    <name evidence="2" type="ORF">BgAZ_209660</name>
</gene>
<feature type="compositionally biased region" description="Polar residues" evidence="1">
    <location>
        <begin position="1"/>
        <end position="27"/>
    </location>
</feature>
<organism evidence="2 3">
    <name type="scientific">Babesia gibsoni</name>
    <dbReference type="NCBI Taxonomy" id="33632"/>
    <lineage>
        <taxon>Eukaryota</taxon>
        <taxon>Sar</taxon>
        <taxon>Alveolata</taxon>
        <taxon>Apicomplexa</taxon>
        <taxon>Aconoidasida</taxon>
        <taxon>Piroplasmida</taxon>
        <taxon>Babesiidae</taxon>
        <taxon>Babesia</taxon>
    </lineage>
</organism>
<evidence type="ECO:0000256" key="1">
    <source>
        <dbReference type="SAM" id="MobiDB-lite"/>
    </source>
</evidence>
<dbReference type="Proteomes" id="UP001230268">
    <property type="component" value="Unassembled WGS sequence"/>
</dbReference>
<sequence>MAQNPSENTPPSHATSQASAVGSTKGKTQPKIPTMLTHQVMIGVLNDTLSGCTFRTMPIVGEAPVPLSDPTPSTSSQYMLVVRFDKRGIAYEVLSHDYAAYVNERHINTDHRDDSKTTSLIVGFMAALKRHLTEPTPFPKVPLSILNKYLDRDINRGGLWAYMSLPTFLGDAQADTSAKKERQRKLLKSAQEGVKPIRDMSIVSLLWNLHFLMADAKLDIVCNALVREFLDWHHDPKRLVCILYMGSIMGLLIQSEISDAISAHLDSVQVLEELTENELLLLLGCLETKEAMTLGAVKKLILIFKEEVDTIQPRSAAYLLWVLYRLGYDFNEDLSFMDAIMIRLTDGFDEMLSNVRFLLNPLAFVPYDLYYYDDILNSVILKFHVMDHSDLLMIGASYALASYLRNQQEADSDDVPLSTDIHHCLGLYVRRALAPLADDRGIMRSLVPITLLEDAAYHFTDAIAEENAPFSQNGRGKLHKRPHVQSGIAGSQNIERSATEKRTALKKPSNTFKLFYLNLLEDSCIRYEQLDYPSHCYLIYALLTLHIDMSPIHQAMLVKQGLMLRKRHNPVQVTEIPLEDRSRQKKMAYELLQYSQSPTDSSAPLVIEDLEVKHITLETQSTIPSIRTEPRASAATTLTNESVTVGLINFASNDSNPAEAVLEFSGTDNVHGELESAQRATITQPQIHATQLLETLTSALSTGGANTPPSMEDFIRIYQHVLERSNVDLKRDDTTKRGEEPVSEAPKKGDSAETTQETKQKVANPVNKGKPAGKKGHHSDVKNYQHETYHVMFRLRTICKHKAVLIKRKVAISYVYVKVKGVTK</sequence>
<evidence type="ECO:0000313" key="3">
    <source>
        <dbReference type="Proteomes" id="UP001230268"/>
    </source>
</evidence>
<accession>A0AAD8PEX4</accession>
<name>A0AAD8PEX4_BABGI</name>
<proteinExistence type="predicted"/>
<feature type="region of interest" description="Disordered" evidence="1">
    <location>
        <begin position="728"/>
        <end position="781"/>
    </location>
</feature>
<feature type="compositionally biased region" description="Basic and acidic residues" evidence="1">
    <location>
        <begin position="728"/>
        <end position="760"/>
    </location>
</feature>
<dbReference type="AlphaFoldDB" id="A0AAD8PEX4"/>
<feature type="region of interest" description="Disordered" evidence="1">
    <location>
        <begin position="1"/>
        <end position="31"/>
    </location>
</feature>
<keyword evidence="3" id="KW-1185">Reference proteome</keyword>
<feature type="region of interest" description="Disordered" evidence="1">
    <location>
        <begin position="470"/>
        <end position="502"/>
    </location>
</feature>
<reference evidence="2" key="1">
    <citation type="submission" date="2023-08" db="EMBL/GenBank/DDBJ databases">
        <title>Draft sequence of the Babesia gibsoni genome.</title>
        <authorList>
            <person name="Yamagishi J.Y."/>
            <person name="Xuan X.X."/>
        </authorList>
    </citation>
    <scope>NUCLEOTIDE SEQUENCE</scope>
    <source>
        <strain evidence="2">Azabu</strain>
    </source>
</reference>
<protein>
    <submittedName>
        <fullName evidence="2">Uncharacterized protein</fullName>
    </submittedName>
</protein>
<dbReference type="EMBL" id="JAVEPI010000002">
    <property type="protein sequence ID" value="KAK1444090.1"/>
    <property type="molecule type" value="Genomic_DNA"/>
</dbReference>
<evidence type="ECO:0000313" key="2">
    <source>
        <dbReference type="EMBL" id="KAK1444090.1"/>
    </source>
</evidence>
<comment type="caution">
    <text evidence="2">The sequence shown here is derived from an EMBL/GenBank/DDBJ whole genome shotgun (WGS) entry which is preliminary data.</text>
</comment>